<dbReference type="EMBL" id="BSUZ01000001">
    <property type="protein sequence ID" value="GMA85837.1"/>
    <property type="molecule type" value="Genomic_DNA"/>
</dbReference>
<dbReference type="SUPFAM" id="SSF53790">
    <property type="entry name" value="Tetrapyrrole methylase"/>
    <property type="match status" value="1"/>
</dbReference>
<dbReference type="Gene3D" id="3.30.950.10">
    <property type="entry name" value="Methyltransferase, Cobalt-precorrin-4 Transmethylase, Domain 2"/>
    <property type="match status" value="1"/>
</dbReference>
<name>A0ABQ6JDH7_9ACTN</name>
<dbReference type="InterPro" id="IPR000878">
    <property type="entry name" value="4pyrrol_Mease"/>
</dbReference>
<reference evidence="9" key="1">
    <citation type="journal article" date="2019" name="Int. J. Syst. Evol. Microbiol.">
        <title>The Global Catalogue of Microorganisms (GCM) 10K type strain sequencing project: providing services to taxonomists for standard genome sequencing and annotation.</title>
        <authorList>
            <consortium name="The Broad Institute Genomics Platform"/>
            <consortium name="The Broad Institute Genome Sequencing Center for Infectious Disease"/>
            <person name="Wu L."/>
            <person name="Ma J."/>
        </authorList>
    </citation>
    <scope>NUCLEOTIDE SEQUENCE [LARGE SCALE GENOMIC DNA]</scope>
    <source>
        <strain evidence="9">NBRC 108730</strain>
    </source>
</reference>
<feature type="region of interest" description="Disordered" evidence="6">
    <location>
        <begin position="135"/>
        <end position="212"/>
    </location>
</feature>
<comment type="caution">
    <text evidence="8">The sequence shown here is derived from an EMBL/GenBank/DDBJ whole genome shotgun (WGS) entry which is preliminary data.</text>
</comment>
<dbReference type="PANTHER" id="PTHR43467:SF1">
    <property type="entry name" value="PRECORRIN-6A SYNTHASE [DEACETYLATING]"/>
    <property type="match status" value="1"/>
</dbReference>
<proteinExistence type="predicted"/>
<keyword evidence="2" id="KW-0169">Cobalamin biosynthesis</keyword>
<comment type="pathway">
    <text evidence="1">Cofactor biosynthesis; adenosylcobalamin biosynthesis.</text>
</comment>
<accession>A0ABQ6JDH7</accession>
<organism evidence="8 9">
    <name type="scientific">Angustibacter aerolatus</name>
    <dbReference type="NCBI Taxonomy" id="1162965"/>
    <lineage>
        <taxon>Bacteria</taxon>
        <taxon>Bacillati</taxon>
        <taxon>Actinomycetota</taxon>
        <taxon>Actinomycetes</taxon>
        <taxon>Kineosporiales</taxon>
        <taxon>Kineosporiaceae</taxon>
    </lineage>
</organism>
<dbReference type="InterPro" id="IPR014777">
    <property type="entry name" value="4pyrrole_Mease_sub1"/>
</dbReference>
<feature type="compositionally biased region" description="Basic residues" evidence="6">
    <location>
        <begin position="173"/>
        <end position="204"/>
    </location>
</feature>
<dbReference type="InterPro" id="IPR035996">
    <property type="entry name" value="4pyrrol_Methylase_sf"/>
</dbReference>
<evidence type="ECO:0000256" key="2">
    <source>
        <dbReference type="ARBA" id="ARBA00022573"/>
    </source>
</evidence>
<feature type="compositionally biased region" description="Basic and acidic residues" evidence="6">
    <location>
        <begin position="143"/>
        <end position="172"/>
    </location>
</feature>
<evidence type="ECO:0000313" key="9">
    <source>
        <dbReference type="Proteomes" id="UP001157017"/>
    </source>
</evidence>
<dbReference type="Gene3D" id="3.40.1010.10">
    <property type="entry name" value="Cobalt-precorrin-4 Transmethylase, Domain 1"/>
    <property type="match status" value="1"/>
</dbReference>
<dbReference type="Pfam" id="PF00590">
    <property type="entry name" value="TP_methylase"/>
    <property type="match status" value="1"/>
</dbReference>
<dbReference type="Proteomes" id="UP001157017">
    <property type="component" value="Unassembled WGS sequence"/>
</dbReference>
<evidence type="ECO:0000313" key="8">
    <source>
        <dbReference type="EMBL" id="GMA85837.1"/>
    </source>
</evidence>
<protein>
    <recommendedName>
        <fullName evidence="7">Tetrapyrrole methylase domain-containing protein</fullName>
    </recommendedName>
</protein>
<evidence type="ECO:0000256" key="4">
    <source>
        <dbReference type="ARBA" id="ARBA00022679"/>
    </source>
</evidence>
<gene>
    <name evidence="8" type="ORF">GCM10025868_10870</name>
</gene>
<evidence type="ECO:0000259" key="7">
    <source>
        <dbReference type="Pfam" id="PF00590"/>
    </source>
</evidence>
<dbReference type="InterPro" id="IPR014776">
    <property type="entry name" value="4pyrrole_Mease_sub2"/>
</dbReference>
<evidence type="ECO:0000256" key="5">
    <source>
        <dbReference type="ARBA" id="ARBA00022691"/>
    </source>
</evidence>
<keyword evidence="5" id="KW-0949">S-adenosyl-L-methionine</keyword>
<keyword evidence="3" id="KW-0489">Methyltransferase</keyword>
<sequence>MRRLLVIGIGAGDPDHLTLQAIKAMRRVDVFLVLDKGEQKAELVALREQMLSEHVPDGGYRVVHLPDPPRDRRPPTGEAYVATVEDWHDRRAALLGEALRDEVPDGGTAGLLVWGDPSLYDSTLRVVERIAASVEPGRGGGAGRDRAAGPDRRPPGTAEPARRAGAGDDRAPARRRAARGRGRRGGGARPGHRVRRPAGRRRASRCGGAPTWAPPTRCCAAGRCPRWRARSASLRQRLRAEKGWIMDTYLLRRKESGS</sequence>
<evidence type="ECO:0000256" key="6">
    <source>
        <dbReference type="SAM" id="MobiDB-lite"/>
    </source>
</evidence>
<keyword evidence="4" id="KW-0808">Transferase</keyword>
<evidence type="ECO:0000256" key="1">
    <source>
        <dbReference type="ARBA" id="ARBA00004953"/>
    </source>
</evidence>
<dbReference type="PANTHER" id="PTHR43467">
    <property type="entry name" value="COBALT-PRECORRIN-2 C(20)-METHYLTRANSFERASE"/>
    <property type="match status" value="1"/>
</dbReference>
<evidence type="ECO:0000256" key="3">
    <source>
        <dbReference type="ARBA" id="ARBA00022603"/>
    </source>
</evidence>
<keyword evidence="9" id="KW-1185">Reference proteome</keyword>
<feature type="domain" description="Tetrapyrrole methylase" evidence="7">
    <location>
        <begin position="4"/>
        <end position="132"/>
    </location>
</feature>